<dbReference type="PANTHER" id="PTHR42878:SF13">
    <property type="entry name" value="HISTIDINE KINASE"/>
    <property type="match status" value="1"/>
</dbReference>
<keyword evidence="5" id="KW-1133">Transmembrane helix</keyword>
<dbReference type="AlphaFoldDB" id="A0A380C471"/>
<comment type="catalytic activity">
    <reaction evidence="1">
        <text>ATP + protein L-histidine = ADP + protein N-phospho-L-histidine.</text>
        <dbReference type="EC" id="2.7.13.3"/>
    </reaction>
</comment>
<dbReference type="InterPro" id="IPR050351">
    <property type="entry name" value="BphY/WalK/GraS-like"/>
</dbReference>
<evidence type="ECO:0000256" key="5">
    <source>
        <dbReference type="SAM" id="Phobius"/>
    </source>
</evidence>
<dbReference type="InterPro" id="IPR003594">
    <property type="entry name" value="HATPase_dom"/>
</dbReference>
<keyword evidence="5" id="KW-0472">Membrane</keyword>
<feature type="domain" description="Histidine kinase" evidence="6">
    <location>
        <begin position="228"/>
        <end position="439"/>
    </location>
</feature>
<dbReference type="SUPFAM" id="SSF55874">
    <property type="entry name" value="ATPase domain of HSP90 chaperone/DNA topoisomerase II/histidine kinase"/>
    <property type="match status" value="1"/>
</dbReference>
<protein>
    <recommendedName>
        <fullName evidence="2">histidine kinase</fullName>
        <ecNumber evidence="2">2.7.13.3</ecNumber>
    </recommendedName>
</protein>
<dbReference type="PRINTS" id="PR00344">
    <property type="entry name" value="BCTRLSENSOR"/>
</dbReference>
<gene>
    <name evidence="7" type="primary">zraS_3</name>
    <name evidence="7" type="ORF">NCTC11388_02172</name>
</gene>
<dbReference type="GO" id="GO:0000156">
    <property type="term" value="F:phosphorelay response regulator activity"/>
    <property type="evidence" value="ECO:0007669"/>
    <property type="project" value="TreeGrafter"/>
</dbReference>
<evidence type="ECO:0000259" key="6">
    <source>
        <dbReference type="PROSITE" id="PS50109"/>
    </source>
</evidence>
<dbReference type="InterPro" id="IPR036890">
    <property type="entry name" value="HATPase_C_sf"/>
</dbReference>
<dbReference type="Proteomes" id="UP000254893">
    <property type="component" value="Unassembled WGS sequence"/>
</dbReference>
<dbReference type="SMART" id="SM00387">
    <property type="entry name" value="HATPase_c"/>
    <property type="match status" value="1"/>
</dbReference>
<evidence type="ECO:0000256" key="4">
    <source>
        <dbReference type="ARBA" id="ARBA00022777"/>
    </source>
</evidence>
<dbReference type="GO" id="GO:0007234">
    <property type="term" value="P:osmosensory signaling via phosphorelay pathway"/>
    <property type="evidence" value="ECO:0007669"/>
    <property type="project" value="TreeGrafter"/>
</dbReference>
<dbReference type="PANTHER" id="PTHR42878">
    <property type="entry name" value="TWO-COMPONENT HISTIDINE KINASE"/>
    <property type="match status" value="1"/>
</dbReference>
<feature type="transmembrane region" description="Helical" evidence="5">
    <location>
        <begin position="6"/>
        <end position="26"/>
    </location>
</feature>
<evidence type="ECO:0000313" key="8">
    <source>
        <dbReference type="Proteomes" id="UP000254893"/>
    </source>
</evidence>
<name>A0A380C471_SPHSI</name>
<keyword evidence="5" id="KW-0812">Transmembrane</keyword>
<organism evidence="7 8">
    <name type="scientific">Sphingobacterium spiritivorum</name>
    <name type="common">Flavobacterium spiritivorum</name>
    <dbReference type="NCBI Taxonomy" id="258"/>
    <lineage>
        <taxon>Bacteria</taxon>
        <taxon>Pseudomonadati</taxon>
        <taxon>Bacteroidota</taxon>
        <taxon>Sphingobacteriia</taxon>
        <taxon>Sphingobacteriales</taxon>
        <taxon>Sphingobacteriaceae</taxon>
        <taxon>Sphingobacterium</taxon>
    </lineage>
</organism>
<dbReference type="PROSITE" id="PS50109">
    <property type="entry name" value="HIS_KIN"/>
    <property type="match status" value="1"/>
</dbReference>
<dbReference type="Pfam" id="PF02518">
    <property type="entry name" value="HATPase_c"/>
    <property type="match status" value="1"/>
</dbReference>
<dbReference type="EMBL" id="UGYW01000002">
    <property type="protein sequence ID" value="SUJ11960.1"/>
    <property type="molecule type" value="Genomic_DNA"/>
</dbReference>
<dbReference type="Gene3D" id="3.30.565.10">
    <property type="entry name" value="Histidine kinase-like ATPase, C-terminal domain"/>
    <property type="match status" value="1"/>
</dbReference>
<keyword evidence="4" id="KW-0418">Kinase</keyword>
<evidence type="ECO:0000313" key="7">
    <source>
        <dbReference type="EMBL" id="SUJ11960.1"/>
    </source>
</evidence>
<keyword evidence="3 7" id="KW-0808">Transferase</keyword>
<accession>A0A380C471</accession>
<evidence type="ECO:0000256" key="3">
    <source>
        <dbReference type="ARBA" id="ARBA00022679"/>
    </source>
</evidence>
<proteinExistence type="predicted"/>
<dbReference type="RefSeq" id="WP_115170104.1">
    <property type="nucleotide sequence ID" value="NZ_UGYW01000002.1"/>
</dbReference>
<dbReference type="InterPro" id="IPR004358">
    <property type="entry name" value="Sig_transdc_His_kin-like_C"/>
</dbReference>
<reference evidence="7 8" key="1">
    <citation type="submission" date="2018-06" db="EMBL/GenBank/DDBJ databases">
        <authorList>
            <consortium name="Pathogen Informatics"/>
            <person name="Doyle S."/>
        </authorList>
    </citation>
    <scope>NUCLEOTIDE SEQUENCE [LARGE SCALE GENOMIC DNA]</scope>
    <source>
        <strain evidence="7 8">NCTC11388</strain>
    </source>
</reference>
<dbReference type="InterPro" id="IPR005467">
    <property type="entry name" value="His_kinase_dom"/>
</dbReference>
<evidence type="ECO:0000256" key="1">
    <source>
        <dbReference type="ARBA" id="ARBA00000085"/>
    </source>
</evidence>
<evidence type="ECO:0000256" key="2">
    <source>
        <dbReference type="ARBA" id="ARBA00012438"/>
    </source>
</evidence>
<dbReference type="GO" id="GO:0030295">
    <property type="term" value="F:protein kinase activator activity"/>
    <property type="evidence" value="ECO:0007669"/>
    <property type="project" value="TreeGrafter"/>
</dbReference>
<dbReference type="GO" id="GO:0004673">
    <property type="term" value="F:protein histidine kinase activity"/>
    <property type="evidence" value="ECO:0007669"/>
    <property type="project" value="UniProtKB-EC"/>
</dbReference>
<dbReference type="EC" id="2.7.13.3" evidence="2"/>
<sequence>MTRFKWWIACSYVLLIGLGAICCFALMSEWYLLASLAGLLAIVTFTAGLKAQFEIYDVFMDFVQSTRQRDFTRYYVTKKTSSTKRRIHETFNEINAAFKEITVSKELQYQYLNQIVNMLDTAIFTYYPDKDKVIWMNEAFRVMFDIPYVGKFTSLEKRNKELFRIINNLQPGQQHIEAVSSAKGKVKLLMQLSELVTQEGRCQIVVFQNVNEAIDETETKAWHKLLRVLTHEIMNSIAPISSLAETMSQHLDRLEPVEELEDVRIGVDTIRNRSEGLLKFAKSYRTINKVDKPQLQEIMVSDLFENIYQLLEPTFVQKNIEFDVILKPTRIQLFADANLVEQVLINLVLNAMEAVKDIEKPYITMSAIDKGGNVQIHVSDNGIGIDTELMENIFTPFFTTRKTGSGVGLTLSKQIMLIHGGNILVESAVGKGSTFTLQF</sequence>